<dbReference type="Gene3D" id="2.170.270.10">
    <property type="entry name" value="SET domain"/>
    <property type="match status" value="1"/>
</dbReference>
<dbReference type="GO" id="GO:0042799">
    <property type="term" value="F:histone H4K20 methyltransferase activity"/>
    <property type="evidence" value="ECO:0007669"/>
    <property type="project" value="TreeGrafter"/>
</dbReference>
<evidence type="ECO:0000256" key="1">
    <source>
        <dbReference type="ARBA" id="ARBA00022603"/>
    </source>
</evidence>
<feature type="compositionally biased region" description="Acidic residues" evidence="4">
    <location>
        <begin position="370"/>
        <end position="379"/>
    </location>
</feature>
<accession>A0AA88HL71</accession>
<keyword evidence="1" id="KW-0489">Methyltransferase</keyword>
<dbReference type="GO" id="GO:0032259">
    <property type="term" value="P:methylation"/>
    <property type="evidence" value="ECO:0007669"/>
    <property type="project" value="UniProtKB-KW"/>
</dbReference>
<reference evidence="6" key="1">
    <citation type="submission" date="2023-07" db="EMBL/GenBank/DDBJ databases">
        <title>Chromosome-level genome assembly of Artemia franciscana.</title>
        <authorList>
            <person name="Jo E."/>
        </authorList>
    </citation>
    <scope>NUCLEOTIDE SEQUENCE</scope>
    <source>
        <tissue evidence="6">Whole body</tissue>
    </source>
</reference>
<dbReference type="SUPFAM" id="SSF82199">
    <property type="entry name" value="SET domain"/>
    <property type="match status" value="1"/>
</dbReference>
<evidence type="ECO:0000256" key="3">
    <source>
        <dbReference type="ARBA" id="ARBA00022691"/>
    </source>
</evidence>
<dbReference type="PANTHER" id="PTHR46402">
    <property type="entry name" value="SET AND MYND DOMAIN-CONTAINING PROTEIN 5"/>
    <property type="match status" value="1"/>
</dbReference>
<dbReference type="AlphaFoldDB" id="A0AA88HL71"/>
<comment type="caution">
    <text evidence="6">The sequence shown here is derived from an EMBL/GenBank/DDBJ whole genome shotgun (WGS) entry which is preliminary data.</text>
</comment>
<keyword evidence="2" id="KW-0808">Transferase</keyword>
<dbReference type="InterPro" id="IPR046341">
    <property type="entry name" value="SET_dom_sf"/>
</dbReference>
<evidence type="ECO:0000313" key="6">
    <source>
        <dbReference type="EMBL" id="KAK2713935.1"/>
    </source>
</evidence>
<dbReference type="InterPro" id="IPR001214">
    <property type="entry name" value="SET_dom"/>
</dbReference>
<dbReference type="Pfam" id="PF00856">
    <property type="entry name" value="SET"/>
    <property type="match status" value="1"/>
</dbReference>
<evidence type="ECO:0000256" key="4">
    <source>
        <dbReference type="SAM" id="MobiDB-lite"/>
    </source>
</evidence>
<sequence length="379" mass="43031">MAEIKIADIGRSLVAIKDIEEDEELFSEEPFVSCQFSWNVACKYSACDFCMKPLETAEENVKRLTGNPDYTLPHPEYSNTDKNLHTYCPDCRIRYCSRLCFDKAYDSYHKVLCLRSSILDPDNPLVILNESWKQMHYPPETATVMLIARILAILKQHPSKAEIRSTLKIFCQKTVEEEAALAHKLLGDKFADQLSTLNNLFCVAFPDPELQEFLQPDAFRSLLALIGRNAQGIGTSPFYQWRTAIEESDLPEKEKKQLDKTIDQIYEDIDQVSGTFLNTEGSGLYLKQSAANHSCIPSARVTFPQNNHVLSLVASRAIKKGEEIFISYLDECELSRSKTSRQQALRENYLFNCNCERCEFGDSGESSSDSGDDDEEMSD</sequence>
<organism evidence="6 7">
    <name type="scientific">Artemia franciscana</name>
    <name type="common">Brine shrimp</name>
    <name type="synonym">Artemia sanfranciscana</name>
    <dbReference type="NCBI Taxonomy" id="6661"/>
    <lineage>
        <taxon>Eukaryota</taxon>
        <taxon>Metazoa</taxon>
        <taxon>Ecdysozoa</taxon>
        <taxon>Arthropoda</taxon>
        <taxon>Crustacea</taxon>
        <taxon>Branchiopoda</taxon>
        <taxon>Anostraca</taxon>
        <taxon>Artemiidae</taxon>
        <taxon>Artemia</taxon>
    </lineage>
</organism>
<feature type="domain" description="SET" evidence="5">
    <location>
        <begin position="1"/>
        <end position="329"/>
    </location>
</feature>
<protein>
    <recommendedName>
        <fullName evidence="5">SET domain-containing protein</fullName>
    </recommendedName>
</protein>
<keyword evidence="3" id="KW-0949">S-adenosyl-L-methionine</keyword>
<proteinExistence type="predicted"/>
<evidence type="ECO:0000313" key="7">
    <source>
        <dbReference type="Proteomes" id="UP001187531"/>
    </source>
</evidence>
<evidence type="ECO:0000256" key="2">
    <source>
        <dbReference type="ARBA" id="ARBA00022679"/>
    </source>
</evidence>
<keyword evidence="7" id="KW-1185">Reference proteome</keyword>
<feature type="region of interest" description="Disordered" evidence="4">
    <location>
        <begin position="360"/>
        <end position="379"/>
    </location>
</feature>
<dbReference type="EMBL" id="JAVRJZ010000014">
    <property type="protein sequence ID" value="KAK2713935.1"/>
    <property type="molecule type" value="Genomic_DNA"/>
</dbReference>
<name>A0AA88HL71_ARTSF</name>
<dbReference type="GO" id="GO:0045814">
    <property type="term" value="P:negative regulation of gene expression, epigenetic"/>
    <property type="evidence" value="ECO:0007669"/>
    <property type="project" value="TreeGrafter"/>
</dbReference>
<dbReference type="Proteomes" id="UP001187531">
    <property type="component" value="Unassembled WGS sequence"/>
</dbReference>
<dbReference type="PANTHER" id="PTHR46402:SF2">
    <property type="entry name" value="HISTONE-LYSINE N-TRIMETHYLTRANSFERASE SMYD5"/>
    <property type="match status" value="1"/>
</dbReference>
<gene>
    <name evidence="6" type="ORF">QYM36_009731</name>
</gene>
<evidence type="ECO:0000259" key="5">
    <source>
        <dbReference type="PROSITE" id="PS50280"/>
    </source>
</evidence>
<dbReference type="PROSITE" id="PS50280">
    <property type="entry name" value="SET"/>
    <property type="match status" value="1"/>
</dbReference>